<accession>A0ABW4FB23</accession>
<gene>
    <name evidence="2" type="ORF">ACFSCY_00665</name>
</gene>
<protein>
    <recommendedName>
        <fullName evidence="4">Lipoprotein</fullName>
    </recommendedName>
</protein>
<evidence type="ECO:0000313" key="2">
    <source>
        <dbReference type="EMBL" id="MFD1527948.1"/>
    </source>
</evidence>
<proteinExistence type="predicted"/>
<evidence type="ECO:0000313" key="3">
    <source>
        <dbReference type="Proteomes" id="UP001597145"/>
    </source>
</evidence>
<sequence length="243" mass="25281">MNATGTPNTPVPEPAPMARPQAGSSPRTRLITGVAALALAVSGGATLAACGNSSTWGYETLPHDPFTDSVGSDQPDNTLAPGVGGEQAGDRAVLYARNPAAEPAANYPAKPLTGRFNYDGTTPTLAQAGPMVPLAPACDAYKLRNDFLTFTTSIGVVTRIALYERGRSTYVLPGRDVVLGDATGGITGRDIGIWIDWDNGGRSHYTGQVHDDGSASGRATNLLTGDSQTWQTSGQFTCSTPRR</sequence>
<dbReference type="EMBL" id="JBHUCP010000001">
    <property type="protein sequence ID" value="MFD1527948.1"/>
    <property type="molecule type" value="Genomic_DNA"/>
</dbReference>
<dbReference type="RefSeq" id="WP_343971895.1">
    <property type="nucleotide sequence ID" value="NZ_BAAAJG010000003.1"/>
</dbReference>
<dbReference type="Proteomes" id="UP001597145">
    <property type="component" value="Unassembled WGS sequence"/>
</dbReference>
<organism evidence="2 3">
    <name type="scientific">Pseudonocardia aurantiaca</name>
    <dbReference type="NCBI Taxonomy" id="75290"/>
    <lineage>
        <taxon>Bacteria</taxon>
        <taxon>Bacillati</taxon>
        <taxon>Actinomycetota</taxon>
        <taxon>Actinomycetes</taxon>
        <taxon>Pseudonocardiales</taxon>
        <taxon>Pseudonocardiaceae</taxon>
        <taxon>Pseudonocardia</taxon>
    </lineage>
</organism>
<feature type="region of interest" description="Disordered" evidence="1">
    <location>
        <begin position="1"/>
        <end position="26"/>
    </location>
</feature>
<comment type="caution">
    <text evidence="2">The sequence shown here is derived from an EMBL/GenBank/DDBJ whole genome shotgun (WGS) entry which is preliminary data.</text>
</comment>
<evidence type="ECO:0008006" key="4">
    <source>
        <dbReference type="Google" id="ProtNLM"/>
    </source>
</evidence>
<evidence type="ECO:0000256" key="1">
    <source>
        <dbReference type="SAM" id="MobiDB-lite"/>
    </source>
</evidence>
<name>A0ABW4FB23_9PSEU</name>
<reference evidence="3" key="1">
    <citation type="journal article" date="2019" name="Int. J. Syst. Evol. Microbiol.">
        <title>The Global Catalogue of Microorganisms (GCM) 10K type strain sequencing project: providing services to taxonomists for standard genome sequencing and annotation.</title>
        <authorList>
            <consortium name="The Broad Institute Genomics Platform"/>
            <consortium name="The Broad Institute Genome Sequencing Center for Infectious Disease"/>
            <person name="Wu L."/>
            <person name="Ma J."/>
        </authorList>
    </citation>
    <scope>NUCLEOTIDE SEQUENCE [LARGE SCALE GENOMIC DNA]</scope>
    <source>
        <strain evidence="3">JCM 12165</strain>
    </source>
</reference>
<keyword evidence="3" id="KW-1185">Reference proteome</keyword>